<name>A0A1F6V596_9BACT</name>
<dbReference type="Pfam" id="PF05973">
    <property type="entry name" value="Gp49"/>
    <property type="match status" value="1"/>
</dbReference>
<comment type="caution">
    <text evidence="1">The sequence shown here is derived from an EMBL/GenBank/DDBJ whole genome shotgun (WGS) entry which is preliminary data.</text>
</comment>
<organism evidence="1 2">
    <name type="scientific">Candidatus Nomurabacteria bacterium RIFCSPHIGHO2_01_FULL_40_24b</name>
    <dbReference type="NCBI Taxonomy" id="1801739"/>
    <lineage>
        <taxon>Bacteria</taxon>
        <taxon>Candidatus Nomuraibacteriota</taxon>
    </lineage>
</organism>
<evidence type="ECO:0008006" key="3">
    <source>
        <dbReference type="Google" id="ProtNLM"/>
    </source>
</evidence>
<proteinExistence type="predicted"/>
<evidence type="ECO:0000313" key="1">
    <source>
        <dbReference type="EMBL" id="OGI64880.1"/>
    </source>
</evidence>
<dbReference type="EMBL" id="MFTP01000026">
    <property type="protein sequence ID" value="OGI64880.1"/>
    <property type="molecule type" value="Genomic_DNA"/>
</dbReference>
<protein>
    <recommendedName>
        <fullName evidence="3">Addiction module toxin RelE</fullName>
    </recommendedName>
</protein>
<dbReference type="AlphaFoldDB" id="A0A1F6V596"/>
<accession>A0A1F6V596</accession>
<sequence>MNLQILGTFTKFLDGLSAGDSGKIYAHLKSLERDQTEGLTIKPLKGKIQEIVVKQYRIVFFRIGATGYVVDAFRKQSKKTPKRIIERAEKIYRDIKNSC</sequence>
<evidence type="ECO:0000313" key="2">
    <source>
        <dbReference type="Proteomes" id="UP000177370"/>
    </source>
</evidence>
<dbReference type="InterPro" id="IPR009241">
    <property type="entry name" value="HigB-like"/>
</dbReference>
<dbReference type="Proteomes" id="UP000177370">
    <property type="component" value="Unassembled WGS sequence"/>
</dbReference>
<gene>
    <name evidence="1" type="ORF">A2647_02990</name>
</gene>
<reference evidence="1 2" key="1">
    <citation type="journal article" date="2016" name="Nat. Commun.">
        <title>Thousands of microbial genomes shed light on interconnected biogeochemical processes in an aquifer system.</title>
        <authorList>
            <person name="Anantharaman K."/>
            <person name="Brown C.T."/>
            <person name="Hug L.A."/>
            <person name="Sharon I."/>
            <person name="Castelle C.J."/>
            <person name="Probst A.J."/>
            <person name="Thomas B.C."/>
            <person name="Singh A."/>
            <person name="Wilkins M.J."/>
            <person name="Karaoz U."/>
            <person name="Brodie E.L."/>
            <person name="Williams K.H."/>
            <person name="Hubbard S.S."/>
            <person name="Banfield J.F."/>
        </authorList>
    </citation>
    <scope>NUCLEOTIDE SEQUENCE [LARGE SCALE GENOMIC DNA]</scope>
</reference>